<evidence type="ECO:0000313" key="1">
    <source>
        <dbReference type="EMBL" id="MFD1234467.1"/>
    </source>
</evidence>
<keyword evidence="1" id="KW-0378">Hydrolase</keyword>
<gene>
    <name evidence="1" type="ORF">ACFQ34_14350</name>
</gene>
<dbReference type="Proteomes" id="UP001597182">
    <property type="component" value="Unassembled WGS sequence"/>
</dbReference>
<evidence type="ECO:0000313" key="2">
    <source>
        <dbReference type="Proteomes" id="UP001597182"/>
    </source>
</evidence>
<feature type="non-terminal residue" evidence="1">
    <location>
        <position position="121"/>
    </location>
</feature>
<accession>A0ABW3VHH0</accession>
<dbReference type="GO" id="GO:0016787">
    <property type="term" value="F:hydrolase activity"/>
    <property type="evidence" value="ECO:0007669"/>
    <property type="project" value="UniProtKB-KW"/>
</dbReference>
<organism evidence="1 2">
    <name type="scientific">Pseudonocardia benzenivorans</name>
    <dbReference type="NCBI Taxonomy" id="228005"/>
    <lineage>
        <taxon>Bacteria</taxon>
        <taxon>Bacillati</taxon>
        <taxon>Actinomycetota</taxon>
        <taxon>Actinomycetes</taxon>
        <taxon>Pseudonocardiales</taxon>
        <taxon>Pseudonocardiaceae</taxon>
        <taxon>Pseudonocardia</taxon>
    </lineage>
</organism>
<name>A0ABW3VHH0_9PSEU</name>
<dbReference type="SUPFAM" id="SSF53474">
    <property type="entry name" value="alpha/beta-Hydrolases"/>
    <property type="match status" value="1"/>
</dbReference>
<sequence>MAVVLPGSGSDAEFVRSSFAEPLSALGIRLVAPWPRASGAVVAGYLSALDDALRAATAARTALLVGGVSLGAHVAIRWAAALDDPRPLAGVLLALPAWTGSAGAAPAAVTAAATAARVRAA</sequence>
<keyword evidence="2" id="KW-1185">Reference proteome</keyword>
<proteinExistence type="predicted"/>
<dbReference type="EMBL" id="JBHTMB010000131">
    <property type="protein sequence ID" value="MFD1234467.1"/>
    <property type="molecule type" value="Genomic_DNA"/>
</dbReference>
<comment type="caution">
    <text evidence="1">The sequence shown here is derived from an EMBL/GenBank/DDBJ whole genome shotgun (WGS) entry which is preliminary data.</text>
</comment>
<protein>
    <submittedName>
        <fullName evidence="1">Alpha/beta hydrolase</fullName>
    </submittedName>
</protein>
<dbReference type="Gene3D" id="3.40.50.1820">
    <property type="entry name" value="alpha/beta hydrolase"/>
    <property type="match status" value="1"/>
</dbReference>
<dbReference type="InterPro" id="IPR029058">
    <property type="entry name" value="AB_hydrolase_fold"/>
</dbReference>
<reference evidence="2" key="1">
    <citation type="journal article" date="2019" name="Int. J. Syst. Evol. Microbiol.">
        <title>The Global Catalogue of Microorganisms (GCM) 10K type strain sequencing project: providing services to taxonomists for standard genome sequencing and annotation.</title>
        <authorList>
            <consortium name="The Broad Institute Genomics Platform"/>
            <consortium name="The Broad Institute Genome Sequencing Center for Infectious Disease"/>
            <person name="Wu L."/>
            <person name="Ma J."/>
        </authorList>
    </citation>
    <scope>NUCLEOTIDE SEQUENCE [LARGE SCALE GENOMIC DNA]</scope>
    <source>
        <strain evidence="2">CCUG 49018</strain>
    </source>
</reference>